<dbReference type="AlphaFoldDB" id="A0A699VPP6"/>
<evidence type="ECO:0008006" key="3">
    <source>
        <dbReference type="Google" id="ProtNLM"/>
    </source>
</evidence>
<feature type="region of interest" description="Disordered" evidence="1">
    <location>
        <begin position="1"/>
        <end position="37"/>
    </location>
</feature>
<organism evidence="2">
    <name type="scientific">Tanacetum cinerariifolium</name>
    <name type="common">Dalmatian daisy</name>
    <name type="synonym">Chrysanthemum cinerariifolium</name>
    <dbReference type="NCBI Taxonomy" id="118510"/>
    <lineage>
        <taxon>Eukaryota</taxon>
        <taxon>Viridiplantae</taxon>
        <taxon>Streptophyta</taxon>
        <taxon>Embryophyta</taxon>
        <taxon>Tracheophyta</taxon>
        <taxon>Spermatophyta</taxon>
        <taxon>Magnoliopsida</taxon>
        <taxon>eudicotyledons</taxon>
        <taxon>Gunneridae</taxon>
        <taxon>Pentapetalae</taxon>
        <taxon>asterids</taxon>
        <taxon>campanulids</taxon>
        <taxon>Asterales</taxon>
        <taxon>Asteraceae</taxon>
        <taxon>Asteroideae</taxon>
        <taxon>Anthemideae</taxon>
        <taxon>Anthemidinae</taxon>
        <taxon>Tanacetum</taxon>
    </lineage>
</organism>
<name>A0A699VPP6_TANCI</name>
<proteinExistence type="predicted"/>
<protein>
    <recommendedName>
        <fullName evidence="3">Reverse transcriptase domain-containing protein</fullName>
    </recommendedName>
</protein>
<gene>
    <name evidence="2" type="ORF">Tci_907387</name>
</gene>
<reference evidence="2" key="1">
    <citation type="journal article" date="2019" name="Sci. Rep.">
        <title>Draft genome of Tanacetum cinerariifolium, the natural source of mosquito coil.</title>
        <authorList>
            <person name="Yamashiro T."/>
            <person name="Shiraishi A."/>
            <person name="Satake H."/>
            <person name="Nakayama K."/>
        </authorList>
    </citation>
    <scope>NUCLEOTIDE SEQUENCE</scope>
</reference>
<evidence type="ECO:0000313" key="2">
    <source>
        <dbReference type="EMBL" id="GFD35418.1"/>
    </source>
</evidence>
<comment type="caution">
    <text evidence="2">The sequence shown here is derived from an EMBL/GenBank/DDBJ whole genome shotgun (WGS) entry which is preliminary data.</text>
</comment>
<feature type="non-terminal residue" evidence="2">
    <location>
        <position position="1"/>
    </location>
</feature>
<feature type="non-terminal residue" evidence="2">
    <location>
        <position position="82"/>
    </location>
</feature>
<sequence>DDDEERSDSLDDNIISGLPPSSAITPDEPVLSTKEPDNSLRESDFFLKVDAFLAVVDEPTSSQFLKSYLDPEGDMLLFEAFL</sequence>
<dbReference type="EMBL" id="BKCJ011458683">
    <property type="protein sequence ID" value="GFD35418.1"/>
    <property type="molecule type" value="Genomic_DNA"/>
</dbReference>
<evidence type="ECO:0000256" key="1">
    <source>
        <dbReference type="SAM" id="MobiDB-lite"/>
    </source>
</evidence>
<accession>A0A699VPP6</accession>